<keyword evidence="2" id="KW-0479">Metal-binding</keyword>
<protein>
    <recommendedName>
        <fullName evidence="8">Zn(2)-C6 fungal-type domain-containing protein</fullName>
    </recommendedName>
</protein>
<keyword evidence="4" id="KW-0238">DNA-binding</keyword>
<dbReference type="InterPro" id="IPR001138">
    <property type="entry name" value="Zn2Cys6_DnaBD"/>
</dbReference>
<evidence type="ECO:0000256" key="6">
    <source>
        <dbReference type="ARBA" id="ARBA00023242"/>
    </source>
</evidence>
<evidence type="ECO:0000313" key="10">
    <source>
        <dbReference type="Proteomes" id="UP000094526"/>
    </source>
</evidence>
<dbReference type="PANTHER" id="PTHR31845">
    <property type="entry name" value="FINGER DOMAIN PROTEIN, PUTATIVE-RELATED"/>
    <property type="match status" value="1"/>
</dbReference>
<dbReference type="EMBL" id="LGRB01000010">
    <property type="protein sequence ID" value="OCT50084.1"/>
    <property type="molecule type" value="Genomic_DNA"/>
</dbReference>
<dbReference type="GO" id="GO:0006351">
    <property type="term" value="P:DNA-templated transcription"/>
    <property type="evidence" value="ECO:0007669"/>
    <property type="project" value="InterPro"/>
</dbReference>
<dbReference type="CDD" id="cd12148">
    <property type="entry name" value="fungal_TF_MHR"/>
    <property type="match status" value="1"/>
</dbReference>
<feature type="region of interest" description="Disordered" evidence="7">
    <location>
        <begin position="104"/>
        <end position="129"/>
    </location>
</feature>
<dbReference type="PROSITE" id="PS00463">
    <property type="entry name" value="ZN2_CY6_FUNGAL_1"/>
    <property type="match status" value="1"/>
</dbReference>
<dbReference type="VEuPathDB" id="FungiDB:G647_08998"/>
<dbReference type="Pfam" id="PF04082">
    <property type="entry name" value="Fungal_trans"/>
    <property type="match status" value="1"/>
</dbReference>
<evidence type="ECO:0000313" key="9">
    <source>
        <dbReference type="EMBL" id="OCT50084.1"/>
    </source>
</evidence>
<dbReference type="eggNOG" id="ENOG502QRSG">
    <property type="taxonomic scope" value="Eukaryota"/>
</dbReference>
<keyword evidence="10" id="KW-1185">Reference proteome</keyword>
<gene>
    <name evidence="9" type="ORF">CLCR_06738</name>
</gene>
<dbReference type="GO" id="GO:0005634">
    <property type="term" value="C:nucleus"/>
    <property type="evidence" value="ECO:0007669"/>
    <property type="project" value="UniProtKB-SubCell"/>
</dbReference>
<dbReference type="GO" id="GO:0000981">
    <property type="term" value="F:DNA-binding transcription factor activity, RNA polymerase II-specific"/>
    <property type="evidence" value="ECO:0007669"/>
    <property type="project" value="InterPro"/>
</dbReference>
<dbReference type="InterPro" id="IPR051089">
    <property type="entry name" value="prtT"/>
</dbReference>
<sequence length="692" mass="77381">MSPSDAPDVHSDGSDDSDDVEQYKGTAPKAKAVRSSRACITCRRMKTRCEIDEALGSACKLCIRTRRQCIMQDIPRRRKRKTTERVADLEEKINILTALLASKEAGASTTDTDAVPTRPGPDQESPVTPEESLIAEALSRGLFDWETACAAFERYKHEMSHYFPFVVFPKATDAKALREQQPLLLFAIITVSISRIRSKVDSELCDMLIKDLALRIVYKGERSLELVQTLLVHVCFYSRALQMRDLNFNQMTHIASTMATDIGLGRRPHKATSESRNGPYQLESLAARRAWLGCYYMATSISMSLRHPAFVRWSVYTEQCLDIISAEPPALPSDVWLCDLIRIQRIAEAGSLAFSMDDPGASVTLRDIRIQYQLRGFRQQLDYWRRHARTDLSLPYARHVAASTDLFINEIALHPEHDIDDLRSPLRIPQTTGLDELALKFKDLHFIPAREEALFACLAAIHECFDALLSTDTATACTLPNLFFVRTGYAARALRKLLNICDSQAEYEGRSHIDVRDLKFEEYLNSIIALLAKVHFENSSTVARAFGLVLAQIKAQALESSKLLSTIKLPEDGSGIDLTLEPDSTFSIGTKGPYDDPCLRLVASEAVSQPGFPTRPPFSAPPPLPLQPLPVAGALLPQAQVHTNPWQQNVPDDEFMTGIDVLQWFEQDFALTSGAFDYDGMGLQPADGHWQY</sequence>
<dbReference type="OrthoDB" id="8062037at2759"/>
<evidence type="ECO:0000256" key="5">
    <source>
        <dbReference type="ARBA" id="ARBA00023163"/>
    </source>
</evidence>
<evidence type="ECO:0000256" key="4">
    <source>
        <dbReference type="ARBA" id="ARBA00023125"/>
    </source>
</evidence>
<evidence type="ECO:0000256" key="3">
    <source>
        <dbReference type="ARBA" id="ARBA00023015"/>
    </source>
</evidence>
<name>A0A1C1CNJ5_9EURO</name>
<keyword evidence="5" id="KW-0804">Transcription</keyword>
<dbReference type="InterPro" id="IPR036864">
    <property type="entry name" value="Zn2-C6_fun-type_DNA-bd_sf"/>
</dbReference>
<dbReference type="InterPro" id="IPR007219">
    <property type="entry name" value="XnlR_reg_dom"/>
</dbReference>
<dbReference type="STRING" id="86049.A0A1C1CNJ5"/>
<dbReference type="AlphaFoldDB" id="A0A1C1CNJ5"/>
<dbReference type="PANTHER" id="PTHR31845:SF39">
    <property type="entry name" value="TRANSCRIPTION FACTOR PBCR-RELATED"/>
    <property type="match status" value="1"/>
</dbReference>
<reference evidence="10" key="1">
    <citation type="submission" date="2015-07" db="EMBL/GenBank/DDBJ databases">
        <authorList>
            <person name="Teixeira M.M."/>
            <person name="Souza R.C."/>
            <person name="Almeida L.G."/>
            <person name="Vicente V.A."/>
            <person name="de Hoog S."/>
            <person name="Bocca A.L."/>
            <person name="de Almeida S.R."/>
            <person name="Vasconcelos A.T."/>
            <person name="Felipe M.S."/>
        </authorList>
    </citation>
    <scope>NUCLEOTIDE SEQUENCE [LARGE SCALE GENOMIC DNA]</scope>
    <source>
        <strain evidence="10">KSF</strain>
    </source>
</reference>
<dbReference type="VEuPathDB" id="FungiDB:CLCR_06738"/>
<organism evidence="9 10">
    <name type="scientific">Cladophialophora carrionii</name>
    <dbReference type="NCBI Taxonomy" id="86049"/>
    <lineage>
        <taxon>Eukaryota</taxon>
        <taxon>Fungi</taxon>
        <taxon>Dikarya</taxon>
        <taxon>Ascomycota</taxon>
        <taxon>Pezizomycotina</taxon>
        <taxon>Eurotiomycetes</taxon>
        <taxon>Chaetothyriomycetidae</taxon>
        <taxon>Chaetothyriales</taxon>
        <taxon>Herpotrichiellaceae</taxon>
        <taxon>Cladophialophora</taxon>
    </lineage>
</organism>
<dbReference type="GO" id="GO:0000976">
    <property type="term" value="F:transcription cis-regulatory region binding"/>
    <property type="evidence" value="ECO:0007669"/>
    <property type="project" value="TreeGrafter"/>
</dbReference>
<accession>A0A1C1CNJ5</accession>
<comment type="subcellular location">
    <subcellularLocation>
        <location evidence="1">Nucleus</location>
    </subcellularLocation>
</comment>
<dbReference type="GO" id="GO:0008270">
    <property type="term" value="F:zinc ion binding"/>
    <property type="evidence" value="ECO:0007669"/>
    <property type="project" value="InterPro"/>
</dbReference>
<evidence type="ECO:0000259" key="8">
    <source>
        <dbReference type="PROSITE" id="PS50048"/>
    </source>
</evidence>
<dbReference type="CDD" id="cd00067">
    <property type="entry name" value="GAL4"/>
    <property type="match status" value="1"/>
</dbReference>
<evidence type="ECO:0000256" key="7">
    <source>
        <dbReference type="SAM" id="MobiDB-lite"/>
    </source>
</evidence>
<dbReference type="Proteomes" id="UP000094526">
    <property type="component" value="Unassembled WGS sequence"/>
</dbReference>
<dbReference type="SMART" id="SM00066">
    <property type="entry name" value="GAL4"/>
    <property type="match status" value="1"/>
</dbReference>
<keyword evidence="3" id="KW-0805">Transcription regulation</keyword>
<evidence type="ECO:0000256" key="1">
    <source>
        <dbReference type="ARBA" id="ARBA00004123"/>
    </source>
</evidence>
<proteinExistence type="predicted"/>
<feature type="region of interest" description="Disordered" evidence="7">
    <location>
        <begin position="1"/>
        <end position="29"/>
    </location>
</feature>
<comment type="caution">
    <text evidence="9">The sequence shown here is derived from an EMBL/GenBank/DDBJ whole genome shotgun (WGS) entry which is preliminary data.</text>
</comment>
<keyword evidence="6" id="KW-0539">Nucleus</keyword>
<feature type="domain" description="Zn(2)-C6 fungal-type" evidence="8">
    <location>
        <begin position="38"/>
        <end position="71"/>
    </location>
</feature>
<evidence type="ECO:0000256" key="2">
    <source>
        <dbReference type="ARBA" id="ARBA00022723"/>
    </source>
</evidence>
<dbReference type="Gene3D" id="4.10.240.10">
    <property type="entry name" value="Zn(2)-C6 fungal-type DNA-binding domain"/>
    <property type="match status" value="1"/>
</dbReference>
<dbReference type="PROSITE" id="PS50048">
    <property type="entry name" value="ZN2_CY6_FUNGAL_2"/>
    <property type="match status" value="1"/>
</dbReference>
<dbReference type="SUPFAM" id="SSF57701">
    <property type="entry name" value="Zn2/Cys6 DNA-binding domain"/>
    <property type="match status" value="1"/>
</dbReference>